<accession>A0A2P2NFV8</accession>
<organism evidence="1">
    <name type="scientific">Rhizophora mucronata</name>
    <name type="common">Asiatic mangrove</name>
    <dbReference type="NCBI Taxonomy" id="61149"/>
    <lineage>
        <taxon>Eukaryota</taxon>
        <taxon>Viridiplantae</taxon>
        <taxon>Streptophyta</taxon>
        <taxon>Embryophyta</taxon>
        <taxon>Tracheophyta</taxon>
        <taxon>Spermatophyta</taxon>
        <taxon>Magnoliopsida</taxon>
        <taxon>eudicotyledons</taxon>
        <taxon>Gunneridae</taxon>
        <taxon>Pentapetalae</taxon>
        <taxon>rosids</taxon>
        <taxon>fabids</taxon>
        <taxon>Malpighiales</taxon>
        <taxon>Rhizophoraceae</taxon>
        <taxon>Rhizophora</taxon>
    </lineage>
</organism>
<reference evidence="1" key="1">
    <citation type="submission" date="2018-02" db="EMBL/GenBank/DDBJ databases">
        <title>Rhizophora mucronata_Transcriptome.</title>
        <authorList>
            <person name="Meera S.P."/>
            <person name="Sreeshan A."/>
            <person name="Augustine A."/>
        </authorList>
    </citation>
    <scope>NUCLEOTIDE SEQUENCE</scope>
    <source>
        <tissue evidence="1">Leaf</tissue>
    </source>
</reference>
<dbReference type="EMBL" id="GGEC01060859">
    <property type="protein sequence ID" value="MBX41343.1"/>
    <property type="molecule type" value="Transcribed_RNA"/>
</dbReference>
<proteinExistence type="predicted"/>
<name>A0A2P2NFV8_RHIMU</name>
<evidence type="ECO:0000313" key="1">
    <source>
        <dbReference type="EMBL" id="MBX41343.1"/>
    </source>
</evidence>
<dbReference type="AlphaFoldDB" id="A0A2P2NFV8"/>
<sequence>MRSIFSFRFALSIFDISLFLNFDRSAVTLMLWSASF</sequence>
<protein>
    <submittedName>
        <fullName evidence="1">Uncharacterized protein</fullName>
    </submittedName>
</protein>